<dbReference type="SUPFAM" id="SSF51735">
    <property type="entry name" value="NAD(P)-binding Rossmann-fold domains"/>
    <property type="match status" value="1"/>
</dbReference>
<evidence type="ECO:0000313" key="5">
    <source>
        <dbReference type="Proteomes" id="UP000623467"/>
    </source>
</evidence>
<gene>
    <name evidence="4" type="ORF">MSAN_01907500</name>
</gene>
<accession>A0A8H6XRU0</accession>
<dbReference type="OrthoDB" id="9876299at2759"/>
<dbReference type="AlphaFoldDB" id="A0A8H6XRU0"/>
<dbReference type="Proteomes" id="UP000623467">
    <property type="component" value="Unassembled WGS sequence"/>
</dbReference>
<comment type="similarity">
    <text evidence="1">Belongs to the short-chain dehydrogenases/reductases (SDR) family.</text>
</comment>
<evidence type="ECO:0000256" key="3">
    <source>
        <dbReference type="ARBA" id="ARBA00023002"/>
    </source>
</evidence>
<keyword evidence="3" id="KW-0560">Oxidoreductase</keyword>
<evidence type="ECO:0000256" key="1">
    <source>
        <dbReference type="ARBA" id="ARBA00006484"/>
    </source>
</evidence>
<dbReference type="InterPro" id="IPR051468">
    <property type="entry name" value="Fungal_SecMetab_SDRs"/>
</dbReference>
<keyword evidence="2" id="KW-0521">NADP</keyword>
<sequence length="163" mass="16827">MTVYLISGSNRGIGYGITSALAARPNTIVFAGARNPGAQSLTELAAKHPNVHPVKLTMADPVDNEAAIAHIQNTAGQLDVIIANVGVLQHVGPLASTPLSQFQDHWEVNTMGLIVLFQAAHKLLLASPTGTPTLAFISSLAASVGFPYFNMGQATSGATKAAA</sequence>
<evidence type="ECO:0000256" key="2">
    <source>
        <dbReference type="ARBA" id="ARBA00022857"/>
    </source>
</evidence>
<organism evidence="4 5">
    <name type="scientific">Mycena sanguinolenta</name>
    <dbReference type="NCBI Taxonomy" id="230812"/>
    <lineage>
        <taxon>Eukaryota</taxon>
        <taxon>Fungi</taxon>
        <taxon>Dikarya</taxon>
        <taxon>Basidiomycota</taxon>
        <taxon>Agaricomycotina</taxon>
        <taxon>Agaricomycetes</taxon>
        <taxon>Agaricomycetidae</taxon>
        <taxon>Agaricales</taxon>
        <taxon>Marasmiineae</taxon>
        <taxon>Mycenaceae</taxon>
        <taxon>Mycena</taxon>
    </lineage>
</organism>
<dbReference type="GO" id="GO:0016491">
    <property type="term" value="F:oxidoreductase activity"/>
    <property type="evidence" value="ECO:0007669"/>
    <property type="project" value="UniProtKB-KW"/>
</dbReference>
<dbReference type="Pfam" id="PF00106">
    <property type="entry name" value="adh_short"/>
    <property type="match status" value="1"/>
</dbReference>
<dbReference type="InterPro" id="IPR002347">
    <property type="entry name" value="SDR_fam"/>
</dbReference>
<dbReference type="GO" id="GO:0005737">
    <property type="term" value="C:cytoplasm"/>
    <property type="evidence" value="ECO:0007669"/>
    <property type="project" value="TreeGrafter"/>
</dbReference>
<dbReference type="Gene3D" id="3.40.50.720">
    <property type="entry name" value="NAD(P)-binding Rossmann-like Domain"/>
    <property type="match status" value="1"/>
</dbReference>
<dbReference type="PANTHER" id="PTHR43544:SF7">
    <property type="entry name" value="NADB-LER2"/>
    <property type="match status" value="1"/>
</dbReference>
<dbReference type="EMBL" id="JACAZH010000020">
    <property type="protein sequence ID" value="KAF7345307.1"/>
    <property type="molecule type" value="Genomic_DNA"/>
</dbReference>
<protein>
    <submittedName>
        <fullName evidence="4">NAD(P)-binding protein</fullName>
    </submittedName>
</protein>
<reference evidence="4" key="1">
    <citation type="submission" date="2020-05" db="EMBL/GenBank/DDBJ databases">
        <title>Mycena genomes resolve the evolution of fungal bioluminescence.</title>
        <authorList>
            <person name="Tsai I.J."/>
        </authorList>
    </citation>
    <scope>NUCLEOTIDE SEQUENCE</scope>
    <source>
        <strain evidence="4">160909Yilan</strain>
    </source>
</reference>
<comment type="caution">
    <text evidence="4">The sequence shown here is derived from an EMBL/GenBank/DDBJ whole genome shotgun (WGS) entry which is preliminary data.</text>
</comment>
<dbReference type="PANTHER" id="PTHR43544">
    <property type="entry name" value="SHORT-CHAIN DEHYDROGENASE/REDUCTASE"/>
    <property type="match status" value="1"/>
</dbReference>
<name>A0A8H6XRU0_9AGAR</name>
<proteinExistence type="inferred from homology"/>
<dbReference type="InterPro" id="IPR036291">
    <property type="entry name" value="NAD(P)-bd_dom_sf"/>
</dbReference>
<keyword evidence="5" id="KW-1185">Reference proteome</keyword>
<dbReference type="PRINTS" id="PR00081">
    <property type="entry name" value="GDHRDH"/>
</dbReference>
<evidence type="ECO:0000313" key="4">
    <source>
        <dbReference type="EMBL" id="KAF7345307.1"/>
    </source>
</evidence>